<dbReference type="PROSITE" id="PS50042">
    <property type="entry name" value="CNMP_BINDING_3"/>
    <property type="match status" value="1"/>
</dbReference>
<feature type="compositionally biased region" description="Basic residues" evidence="1">
    <location>
        <begin position="1652"/>
        <end position="1674"/>
    </location>
</feature>
<evidence type="ECO:0000313" key="3">
    <source>
        <dbReference type="EMBL" id="CBJ32014.1"/>
    </source>
</evidence>
<dbReference type="Pfam" id="PF00027">
    <property type="entry name" value="cNMP_binding"/>
    <property type="match status" value="1"/>
</dbReference>
<dbReference type="InterPro" id="IPR019734">
    <property type="entry name" value="TPR_rpt"/>
</dbReference>
<feature type="region of interest" description="Disordered" evidence="1">
    <location>
        <begin position="1647"/>
        <end position="1674"/>
    </location>
</feature>
<feature type="region of interest" description="Disordered" evidence="1">
    <location>
        <begin position="650"/>
        <end position="685"/>
    </location>
</feature>
<feature type="region of interest" description="Disordered" evidence="1">
    <location>
        <begin position="378"/>
        <end position="532"/>
    </location>
</feature>
<dbReference type="PANTHER" id="PTHR23011">
    <property type="entry name" value="CYCLIC NUCLEOTIDE-BINDING DOMAIN CONTAINING PROTEIN"/>
    <property type="match status" value="1"/>
</dbReference>
<evidence type="ECO:0000256" key="1">
    <source>
        <dbReference type="SAM" id="MobiDB-lite"/>
    </source>
</evidence>
<dbReference type="OrthoDB" id="197120at2759"/>
<feature type="compositionally biased region" description="Polar residues" evidence="1">
    <location>
        <begin position="438"/>
        <end position="465"/>
    </location>
</feature>
<proteinExistence type="predicted"/>
<dbReference type="Gene3D" id="1.25.40.10">
    <property type="entry name" value="Tetratricopeptide repeat domain"/>
    <property type="match status" value="2"/>
</dbReference>
<feature type="compositionally biased region" description="Gly residues" evidence="1">
    <location>
        <begin position="402"/>
        <end position="416"/>
    </location>
</feature>
<reference evidence="3 4" key="1">
    <citation type="journal article" date="2010" name="Nature">
        <title>The Ectocarpus genome and the independent evolution of multicellularity in brown algae.</title>
        <authorList>
            <person name="Cock J.M."/>
            <person name="Sterck L."/>
            <person name="Rouze P."/>
            <person name="Scornet D."/>
            <person name="Allen A.E."/>
            <person name="Amoutzias G."/>
            <person name="Anthouard V."/>
            <person name="Artiguenave F."/>
            <person name="Aury J.M."/>
            <person name="Badger J.H."/>
            <person name="Beszteri B."/>
            <person name="Billiau K."/>
            <person name="Bonnet E."/>
            <person name="Bothwell J.H."/>
            <person name="Bowler C."/>
            <person name="Boyen C."/>
            <person name="Brownlee C."/>
            <person name="Carrano C.J."/>
            <person name="Charrier B."/>
            <person name="Cho G.Y."/>
            <person name="Coelho S.M."/>
            <person name="Collen J."/>
            <person name="Corre E."/>
            <person name="Da Silva C."/>
            <person name="Delage L."/>
            <person name="Delaroque N."/>
            <person name="Dittami S.M."/>
            <person name="Doulbeau S."/>
            <person name="Elias M."/>
            <person name="Farnham G."/>
            <person name="Gachon C.M."/>
            <person name="Gschloessl B."/>
            <person name="Heesch S."/>
            <person name="Jabbari K."/>
            <person name="Jubin C."/>
            <person name="Kawai H."/>
            <person name="Kimura K."/>
            <person name="Kloareg B."/>
            <person name="Kupper F.C."/>
            <person name="Lang D."/>
            <person name="Le Bail A."/>
            <person name="Leblanc C."/>
            <person name="Lerouge P."/>
            <person name="Lohr M."/>
            <person name="Lopez P.J."/>
            <person name="Martens C."/>
            <person name="Maumus F."/>
            <person name="Michel G."/>
            <person name="Miranda-Saavedra D."/>
            <person name="Morales J."/>
            <person name="Moreau H."/>
            <person name="Motomura T."/>
            <person name="Nagasato C."/>
            <person name="Napoli C.A."/>
            <person name="Nelson D.R."/>
            <person name="Nyvall-Collen P."/>
            <person name="Peters A.F."/>
            <person name="Pommier C."/>
            <person name="Potin P."/>
            <person name="Poulain J."/>
            <person name="Quesneville H."/>
            <person name="Read B."/>
            <person name="Rensing S.A."/>
            <person name="Ritter A."/>
            <person name="Rousvoal S."/>
            <person name="Samanta M."/>
            <person name="Samson G."/>
            <person name="Schroeder D.C."/>
            <person name="Segurens B."/>
            <person name="Strittmatter M."/>
            <person name="Tonon T."/>
            <person name="Tregear J.W."/>
            <person name="Valentin K."/>
            <person name="von Dassow P."/>
            <person name="Yamagishi T."/>
            <person name="Van de Peer Y."/>
            <person name="Wincker P."/>
        </authorList>
    </citation>
    <scope>NUCLEOTIDE SEQUENCE [LARGE SCALE GENOMIC DNA]</scope>
    <source>
        <strain evidence="4">Ec32 / CCAP1310/4</strain>
    </source>
</reference>
<sequence length="1674" mass="175912">MCENDTITEGRRGTCLTELTRHKSSVCDAGLDNEVGAAAVAPDPQRGLAAKCAREDSSENTAAHKRLLAESLIVFHDKRSSSRQLATQIMVRLVGRLAVVQGADDIIAVVEKLHVPHASRSGVNAIITDLDPKIPKLMESLRLRSLRPGLGKLPIVSVIVVVDPDDLRPELLASAIESGVDAVIRRPLERSSFTSCVGEVLRKHASVEFVYKDVVGEVETFNYPRFLLEGFHFLGVGETGSVGGGVGEGDSTFNEIAGDAVRTYTKEASTGSGNGSVTTVGTGGWAQDGIVSPNGGNAGQSEAPLPTPLETPVEASTTATDATGFGSAARKSSRQAATARMMGKTKVLTTMRGGHVKITSPSLRPRLYLYTGDKGYVGGGGSTMNANTDSRDGGKRSSAGCSNGGVGGSGGINGAGGDRDRQNQGGTEVDRRVESERQAWQSKGRTAAAGTSSSLRPSVPTPGSFTTSAGHAPTAAGHGAGSGLRAQRNARIGPGFPPGVGIIPPGRALPQNRTRPPKTTGTAVGPAAEGSWRAATVRAPRPDEGNPVSQKKIFNATGTQGRRAATRAGMFDEVLRRDQTNANPTEMASTGNLRSALGVVVTGEAAARLVIGRMIQNRKARMAKTAMSNGGEDGSRGAGACAYGPISKRAPRGGLTGGRSMAAGRDRGGRGGSAGALKRKPVKGVSTSAGGVSGGLLGEGIFKTVLSSMAKKRLREGLQEIKSNPLDLLRRGFVEVEPTKHGSTALGCHLIKGWEEQTNGNKSRALGHFRRAVASEPENVEALFCKAVLSAQLMELFDALKDFSAAISFKLDETHRAALQQRGASNTKRPSNGVTASGSAGGVSTHGRDGGGAGTAKGGGASGKSNVSLAHLYGNRALVHVCLGDDDSALDDLDRAVARDTRNITYRSNRALILRRVGDFRGAQQDYSRIRALQILEQTAADRSATQETISRPATPAVKDGPHTGSIALNGSPTTAGAAGAAEATGAPEEKGGATRPWAVKSHGKGISSGGGGLVPDGSAAVHARARSLPSAGARTTTAVVAEPGVGTVEKPTAGHREHVQRCASSPLLERTSHGNVGVGAVIPTPGKSLLLEENKTPASPGHGGRSIEEHKGTAQDGGSAAAAADGPATSSTRTGTATMTTGYSLPKGRQGASLVEFKASMGLSAKGELFDDLFCRPSFLDEALTTEPGRRTPEQVVHVVEALAACPAFDGLEKEVMIEIGNAVEYRVLDKMSAAFLQGEEIDAMVVILSGRVAVKLRRADFSVVTADELGPGDTFGEACMLDEHRITAQRRRNSNCNENACEGAQGSGGADKPPGSPTSPREVNDSESPRVVVPKDKGTPEYQPEEPLTEGAGLPGRGGTGGRARVGSGSGSSPGTGRSMETYQTLEPTRLVLILKRDFYRMPGLLKHCAHAFKRRLDAIKLCGLFGGWEHEDLMRLTRMSRIHRHPSKSVLLMQRKEPSHLHIVLSGACTVTKYPDRLSAVQRKINEIGAALYRIKSKYSYHRDVRTKVVLADPIRARYAKRSLSERYAVGSEPWLSFVEKTTRSVGNLQYPQFFGEVCLLVPDGGEALGTVSADTLVETVSMSKFVLQTFHVTDTFLQGVRQKASIYPEDINLAKAIEVDKWWEVRRRELVLETLIGPAATASGGGGWKHKNQALVRKRPKRSKRPSTAN</sequence>
<dbReference type="CDD" id="cd00038">
    <property type="entry name" value="CAP_ED"/>
    <property type="match status" value="1"/>
</dbReference>
<evidence type="ECO:0000259" key="2">
    <source>
        <dbReference type="PROSITE" id="PS50042"/>
    </source>
</evidence>
<feature type="compositionally biased region" description="Low complexity" evidence="1">
    <location>
        <begin position="1115"/>
        <end position="1143"/>
    </location>
</feature>
<dbReference type="InterPro" id="IPR014710">
    <property type="entry name" value="RmlC-like_jellyroll"/>
</dbReference>
<name>D7FWC6_ECTSI</name>
<feature type="compositionally biased region" description="Polar residues" evidence="1">
    <location>
        <begin position="511"/>
        <end position="522"/>
    </location>
</feature>
<dbReference type="Proteomes" id="UP000002630">
    <property type="component" value="Unassembled WGS sequence"/>
</dbReference>
<keyword evidence="4" id="KW-1185">Reference proteome</keyword>
<feature type="region of interest" description="Disordered" evidence="1">
    <location>
        <begin position="1301"/>
        <end position="1382"/>
    </location>
</feature>
<feature type="region of interest" description="Disordered" evidence="1">
    <location>
        <begin position="1092"/>
        <end position="1146"/>
    </location>
</feature>
<feature type="region of interest" description="Disordered" evidence="1">
    <location>
        <begin position="820"/>
        <end position="861"/>
    </location>
</feature>
<feature type="compositionally biased region" description="Low complexity" evidence="1">
    <location>
        <begin position="974"/>
        <end position="987"/>
    </location>
</feature>
<feature type="domain" description="Cyclic nucleotide-binding" evidence="2">
    <location>
        <begin position="1209"/>
        <end position="1297"/>
    </location>
</feature>
<organism evidence="3 4">
    <name type="scientific">Ectocarpus siliculosus</name>
    <name type="common">Brown alga</name>
    <name type="synonym">Conferva siliculosa</name>
    <dbReference type="NCBI Taxonomy" id="2880"/>
    <lineage>
        <taxon>Eukaryota</taxon>
        <taxon>Sar</taxon>
        <taxon>Stramenopiles</taxon>
        <taxon>Ochrophyta</taxon>
        <taxon>PX clade</taxon>
        <taxon>Phaeophyceae</taxon>
        <taxon>Ectocarpales</taxon>
        <taxon>Ectocarpaceae</taxon>
        <taxon>Ectocarpus</taxon>
    </lineage>
</organism>
<feature type="compositionally biased region" description="Basic and acidic residues" evidence="1">
    <location>
        <begin position="417"/>
        <end position="437"/>
    </location>
</feature>
<feature type="compositionally biased region" description="Basic and acidic residues" evidence="1">
    <location>
        <begin position="1324"/>
        <end position="1341"/>
    </location>
</feature>
<dbReference type="Gene3D" id="2.60.120.10">
    <property type="entry name" value="Jelly Rolls"/>
    <property type="match status" value="2"/>
</dbReference>
<feature type="region of interest" description="Disordered" evidence="1">
    <location>
        <begin position="944"/>
        <end position="1037"/>
    </location>
</feature>
<feature type="compositionally biased region" description="Low complexity" evidence="1">
    <location>
        <begin position="466"/>
        <end position="477"/>
    </location>
</feature>
<accession>D7FWC6</accession>
<dbReference type="InterPro" id="IPR011990">
    <property type="entry name" value="TPR-like_helical_dom_sf"/>
</dbReference>
<gene>
    <name evidence="3" type="ORF">Esi_0302_0014</name>
</gene>
<evidence type="ECO:0000313" key="4">
    <source>
        <dbReference type="Proteomes" id="UP000002630"/>
    </source>
</evidence>
<dbReference type="SMART" id="SM00028">
    <property type="entry name" value="TPR"/>
    <property type="match status" value="4"/>
</dbReference>
<dbReference type="PANTHER" id="PTHR23011:SF28">
    <property type="entry name" value="CYCLIC NUCLEOTIDE-BINDING DOMAIN CONTAINING PROTEIN"/>
    <property type="match status" value="1"/>
</dbReference>
<feature type="compositionally biased region" description="Gly residues" evidence="1">
    <location>
        <begin position="850"/>
        <end position="861"/>
    </location>
</feature>
<dbReference type="InterPro" id="IPR000595">
    <property type="entry name" value="cNMP-bd_dom"/>
</dbReference>
<dbReference type="InParanoid" id="D7FWC6"/>
<protein>
    <recommendedName>
        <fullName evidence="2">Cyclic nucleotide-binding domain-containing protein</fullName>
    </recommendedName>
</protein>
<dbReference type="SUPFAM" id="SSF48452">
    <property type="entry name" value="TPR-like"/>
    <property type="match status" value="1"/>
</dbReference>
<dbReference type="SUPFAM" id="SSF51206">
    <property type="entry name" value="cAMP-binding domain-like"/>
    <property type="match status" value="2"/>
</dbReference>
<dbReference type="EMBL" id="FN649760">
    <property type="protein sequence ID" value="CBJ32014.1"/>
    <property type="molecule type" value="Genomic_DNA"/>
</dbReference>
<feature type="compositionally biased region" description="Low complexity" evidence="1">
    <location>
        <begin position="831"/>
        <end position="845"/>
    </location>
</feature>
<feature type="region of interest" description="Disordered" evidence="1">
    <location>
        <begin position="317"/>
        <end position="341"/>
    </location>
</feature>
<feature type="compositionally biased region" description="Gly residues" evidence="1">
    <location>
        <begin position="1355"/>
        <end position="1376"/>
    </location>
</feature>
<dbReference type="InterPro" id="IPR018490">
    <property type="entry name" value="cNMP-bd_dom_sf"/>
</dbReference>